<gene>
    <name evidence="1" type="ORF">PXEA_LOCUS19740</name>
</gene>
<name>A0A3S5BJ95_9PLAT</name>
<dbReference type="AlphaFoldDB" id="A0A3S5BJ95"/>
<keyword evidence="2" id="KW-1185">Reference proteome</keyword>
<protein>
    <submittedName>
        <fullName evidence="1">Uncharacterized protein</fullName>
    </submittedName>
</protein>
<sequence length="111" mass="11673">MPQITQNGSSPFLATFAWATRVIVNPFCRSVVGLFVVATANWRLGNCLLSGAIKVEVSSADSSRGEEMSGEDRAGELGADKEFFLSTIALATLAADAWASNIPGSPGRPQL</sequence>
<evidence type="ECO:0000313" key="2">
    <source>
        <dbReference type="Proteomes" id="UP000784294"/>
    </source>
</evidence>
<evidence type="ECO:0000313" key="1">
    <source>
        <dbReference type="EMBL" id="VEL26300.1"/>
    </source>
</evidence>
<comment type="caution">
    <text evidence="1">The sequence shown here is derived from an EMBL/GenBank/DDBJ whole genome shotgun (WGS) entry which is preliminary data.</text>
</comment>
<reference evidence="1" key="1">
    <citation type="submission" date="2018-11" db="EMBL/GenBank/DDBJ databases">
        <authorList>
            <consortium name="Pathogen Informatics"/>
        </authorList>
    </citation>
    <scope>NUCLEOTIDE SEQUENCE</scope>
</reference>
<proteinExistence type="predicted"/>
<accession>A0A3S5BJ95</accession>
<organism evidence="1 2">
    <name type="scientific">Protopolystoma xenopodis</name>
    <dbReference type="NCBI Taxonomy" id="117903"/>
    <lineage>
        <taxon>Eukaryota</taxon>
        <taxon>Metazoa</taxon>
        <taxon>Spiralia</taxon>
        <taxon>Lophotrochozoa</taxon>
        <taxon>Platyhelminthes</taxon>
        <taxon>Monogenea</taxon>
        <taxon>Polyopisthocotylea</taxon>
        <taxon>Polystomatidea</taxon>
        <taxon>Polystomatidae</taxon>
        <taxon>Protopolystoma</taxon>
    </lineage>
</organism>
<dbReference type="EMBL" id="CAAALY010079324">
    <property type="protein sequence ID" value="VEL26300.1"/>
    <property type="molecule type" value="Genomic_DNA"/>
</dbReference>
<dbReference type="Proteomes" id="UP000784294">
    <property type="component" value="Unassembled WGS sequence"/>
</dbReference>